<evidence type="ECO:0000313" key="3">
    <source>
        <dbReference type="Proteomes" id="UP000503096"/>
    </source>
</evidence>
<keyword evidence="1" id="KW-0812">Transmembrane</keyword>
<evidence type="ECO:0000313" key="2">
    <source>
        <dbReference type="EMBL" id="QJR14946.1"/>
    </source>
</evidence>
<proteinExistence type="predicted"/>
<dbReference type="InParanoid" id="A0A6M4H5P6"/>
<protein>
    <submittedName>
        <fullName evidence="2">Uncharacterized protein</fullName>
    </submittedName>
</protein>
<feature type="transmembrane region" description="Helical" evidence="1">
    <location>
        <begin position="158"/>
        <end position="181"/>
    </location>
</feature>
<dbReference type="KEGG" id="upl:DSM104440_01761"/>
<dbReference type="Proteomes" id="UP000503096">
    <property type="component" value="Chromosome"/>
</dbReference>
<accession>A0A6M4H5P6</accession>
<feature type="transmembrane region" description="Helical" evidence="1">
    <location>
        <begin position="117"/>
        <end position="138"/>
    </location>
</feature>
<evidence type="ECO:0000256" key="1">
    <source>
        <dbReference type="SAM" id="Phobius"/>
    </source>
</evidence>
<dbReference type="AlphaFoldDB" id="A0A6M4H5P6"/>
<dbReference type="InterPro" id="IPR049823">
    <property type="entry name" value="XrtH_assoc"/>
</dbReference>
<organism evidence="2 3">
    <name type="scientific">Usitatibacter palustris</name>
    <dbReference type="NCBI Taxonomy" id="2732487"/>
    <lineage>
        <taxon>Bacteria</taxon>
        <taxon>Pseudomonadati</taxon>
        <taxon>Pseudomonadota</taxon>
        <taxon>Betaproteobacteria</taxon>
        <taxon>Nitrosomonadales</taxon>
        <taxon>Usitatibacteraceae</taxon>
        <taxon>Usitatibacter</taxon>
    </lineage>
</organism>
<gene>
    <name evidence="2" type="ORF">DSM104440_01761</name>
</gene>
<sequence>MFASRGEILALLGKTLLLLPLALVAWFFAAPLLNSVAAHVAKPVISLASGAKMAGPVMQGHLARYELTLHPPYERRELQPAMTELEVNASTFSFGIALFVALSLASAMSRRAGPMAIGAIVLLIAPAWGVTFDILRQLSAVHELAPYLALSSFGREGIALGYQVGSLLLPTLLPIALWLGLNQRRMLMPMKAPETASGGSLADAVPPREKS</sequence>
<keyword evidence="1" id="KW-1133">Transmembrane helix</keyword>
<dbReference type="EMBL" id="CP053073">
    <property type="protein sequence ID" value="QJR14946.1"/>
    <property type="molecule type" value="Genomic_DNA"/>
</dbReference>
<dbReference type="NCBIfam" id="NF041730">
    <property type="entry name" value="XrtH_assoc"/>
    <property type="match status" value="1"/>
</dbReference>
<dbReference type="RefSeq" id="WP_171161798.1">
    <property type="nucleotide sequence ID" value="NZ_CP053073.1"/>
</dbReference>
<reference evidence="2 3" key="1">
    <citation type="submission" date="2020-04" db="EMBL/GenBank/DDBJ databases">
        <title>Usitatibacter rugosus gen. nov., sp. nov. and Usitatibacter palustris sp. nov., novel members of Usitatibacteraceae fam. nov. within the order Nitrosomonadales isolated from soil.</title>
        <authorList>
            <person name="Huber K.J."/>
            <person name="Neumann-Schaal M."/>
            <person name="Geppert A."/>
            <person name="Luckner M."/>
            <person name="Wanner G."/>
            <person name="Overmann J."/>
        </authorList>
    </citation>
    <scope>NUCLEOTIDE SEQUENCE [LARGE SCALE GENOMIC DNA]</scope>
    <source>
        <strain evidence="2 3">Swamp67</strain>
    </source>
</reference>
<keyword evidence="1" id="KW-0472">Membrane</keyword>
<keyword evidence="3" id="KW-1185">Reference proteome</keyword>
<feature type="transmembrane region" description="Helical" evidence="1">
    <location>
        <begin position="87"/>
        <end position="105"/>
    </location>
</feature>
<name>A0A6M4H5P6_9PROT</name>